<organism evidence="9 10">
    <name type="scientific">Mediterraneibacter catenae</name>
    <dbReference type="NCBI Taxonomy" id="2594882"/>
    <lineage>
        <taxon>Bacteria</taxon>
        <taxon>Bacillati</taxon>
        <taxon>Bacillota</taxon>
        <taxon>Clostridia</taxon>
        <taxon>Lachnospirales</taxon>
        <taxon>Lachnospiraceae</taxon>
        <taxon>Mediterraneibacter</taxon>
    </lineage>
</organism>
<comment type="function">
    <text evidence="7">Endonuclease IV plays a role in DNA repair. It cleaves phosphodiester bonds at apurinic or apyrimidinic (AP) sites, generating a 3'-hydroxyl group and a 5'-terminal sugar phosphate.</text>
</comment>
<dbReference type="NCBIfam" id="NF002196">
    <property type="entry name" value="PRK01060.1-1"/>
    <property type="match status" value="1"/>
</dbReference>
<dbReference type="GO" id="GO:0006284">
    <property type="term" value="P:base-excision repair"/>
    <property type="evidence" value="ECO:0007669"/>
    <property type="project" value="TreeGrafter"/>
</dbReference>
<feature type="binding site" evidence="7">
    <location>
        <position position="109"/>
    </location>
    <ligand>
        <name>Zn(2+)</name>
        <dbReference type="ChEBI" id="CHEBI:29105"/>
        <label>1</label>
    </ligand>
</feature>
<feature type="binding site" evidence="7">
    <location>
        <position position="226"/>
    </location>
    <ligand>
        <name>Zn(2+)</name>
        <dbReference type="ChEBI" id="CHEBI:29105"/>
        <label>3</label>
    </ligand>
</feature>
<keyword evidence="7" id="KW-0540">Nuclease</keyword>
<evidence type="ECO:0000256" key="6">
    <source>
        <dbReference type="ARBA" id="ARBA00023204"/>
    </source>
</evidence>
<feature type="binding site" evidence="7">
    <location>
        <position position="181"/>
    </location>
    <ligand>
        <name>Zn(2+)</name>
        <dbReference type="ChEBI" id="CHEBI:29105"/>
        <label>3</label>
    </ligand>
</feature>
<dbReference type="SMART" id="SM00518">
    <property type="entry name" value="AP2Ec"/>
    <property type="match status" value="1"/>
</dbReference>
<dbReference type="PROSITE" id="PS00731">
    <property type="entry name" value="AP_NUCLEASE_F2_3"/>
    <property type="match status" value="1"/>
</dbReference>
<dbReference type="GO" id="GO:0003677">
    <property type="term" value="F:DNA binding"/>
    <property type="evidence" value="ECO:0007669"/>
    <property type="project" value="InterPro"/>
</dbReference>
<feature type="binding site" evidence="7">
    <location>
        <position position="258"/>
    </location>
    <ligand>
        <name>Zn(2+)</name>
        <dbReference type="ChEBI" id="CHEBI:29105"/>
        <label>2</label>
    </ligand>
</feature>
<dbReference type="SUPFAM" id="SSF51658">
    <property type="entry name" value="Xylose isomerase-like"/>
    <property type="match status" value="1"/>
</dbReference>
<dbReference type="EMBL" id="VMSO01000021">
    <property type="protein sequence ID" value="KAA8500601.1"/>
    <property type="molecule type" value="Genomic_DNA"/>
</dbReference>
<dbReference type="InterPro" id="IPR018246">
    <property type="entry name" value="AP_endonuc_F2_Zn_BS"/>
</dbReference>
<reference evidence="9" key="1">
    <citation type="submission" date="2019-07" db="EMBL/GenBank/DDBJ databases">
        <authorList>
            <person name="Wongkuna S."/>
            <person name="Scaria J."/>
        </authorList>
    </citation>
    <scope>NUCLEOTIDE SEQUENCE [LARGE SCALE GENOMIC DNA]</scope>
    <source>
        <strain evidence="9">SW178</strain>
    </source>
</reference>
<proteinExistence type="inferred from homology"/>
<evidence type="ECO:0000256" key="7">
    <source>
        <dbReference type="HAMAP-Rule" id="MF_00152"/>
    </source>
</evidence>
<evidence type="ECO:0000256" key="3">
    <source>
        <dbReference type="ARBA" id="ARBA00022763"/>
    </source>
</evidence>
<dbReference type="PROSITE" id="PS51432">
    <property type="entry name" value="AP_NUCLEASE_F2_4"/>
    <property type="match status" value="1"/>
</dbReference>
<dbReference type="PROSITE" id="PS00729">
    <property type="entry name" value="AP_NUCLEASE_F2_1"/>
    <property type="match status" value="1"/>
</dbReference>
<evidence type="ECO:0000256" key="4">
    <source>
        <dbReference type="ARBA" id="ARBA00022801"/>
    </source>
</evidence>
<keyword evidence="7" id="KW-0255">Endonuclease</keyword>
<evidence type="ECO:0000313" key="10">
    <source>
        <dbReference type="Proteomes" id="UP000322025"/>
    </source>
</evidence>
<feature type="binding site" evidence="7">
    <location>
        <position position="144"/>
    </location>
    <ligand>
        <name>Zn(2+)</name>
        <dbReference type="ChEBI" id="CHEBI:29105"/>
        <label>1</label>
    </ligand>
</feature>
<dbReference type="HAMAP" id="MF_00152">
    <property type="entry name" value="Nfo"/>
    <property type="match status" value="1"/>
</dbReference>
<feature type="binding site" evidence="7">
    <location>
        <position position="228"/>
    </location>
    <ligand>
        <name>Zn(2+)</name>
        <dbReference type="ChEBI" id="CHEBI:29105"/>
        <label>3</label>
    </ligand>
</feature>
<feature type="binding site" evidence="7">
    <location>
        <position position="213"/>
    </location>
    <ligand>
        <name>Zn(2+)</name>
        <dbReference type="ChEBI" id="CHEBI:29105"/>
        <label>2</label>
    </ligand>
</feature>
<comment type="similarity">
    <text evidence="1 7">Belongs to the AP endonuclease 2 family.</text>
</comment>
<keyword evidence="3 7" id="KW-0227">DNA damage</keyword>
<dbReference type="OrthoDB" id="9805666at2"/>
<comment type="catalytic activity">
    <reaction evidence="7">
        <text>Endonucleolytic cleavage to 5'-phosphooligonucleotide end-products.</text>
        <dbReference type="EC" id="3.1.21.2"/>
    </reaction>
</comment>
<dbReference type="PROSITE" id="PS00730">
    <property type="entry name" value="AP_NUCLEASE_F2_2"/>
    <property type="match status" value="1"/>
</dbReference>
<dbReference type="NCBIfam" id="TIGR00587">
    <property type="entry name" value="nfo"/>
    <property type="match status" value="1"/>
</dbReference>
<dbReference type="Pfam" id="PF01261">
    <property type="entry name" value="AP_endonuc_2"/>
    <property type="match status" value="1"/>
</dbReference>
<evidence type="ECO:0000313" key="9">
    <source>
        <dbReference type="EMBL" id="KAA8500601.1"/>
    </source>
</evidence>
<dbReference type="GO" id="GO:0003906">
    <property type="term" value="F:DNA-(apurinic or apyrimidinic site) endonuclease activity"/>
    <property type="evidence" value="ECO:0007669"/>
    <property type="project" value="TreeGrafter"/>
</dbReference>
<protein>
    <recommendedName>
        <fullName evidence="7">Probable endonuclease 4</fullName>
        <ecNumber evidence="7">3.1.21.2</ecNumber>
    </recommendedName>
    <alternativeName>
        <fullName evidence="7">Endodeoxyribonuclease IV</fullName>
    </alternativeName>
    <alternativeName>
        <fullName evidence="7">Endonuclease IV</fullName>
    </alternativeName>
</protein>
<name>A0A5M9HZ49_9FIRM</name>
<dbReference type="InterPro" id="IPR036237">
    <property type="entry name" value="Xyl_isomerase-like_sf"/>
</dbReference>
<feature type="binding site" evidence="7">
    <location>
        <position position="144"/>
    </location>
    <ligand>
        <name>Zn(2+)</name>
        <dbReference type="ChEBI" id="CHEBI:29105"/>
        <label>2</label>
    </ligand>
</feature>
<dbReference type="Gene3D" id="3.20.20.150">
    <property type="entry name" value="Divalent-metal-dependent TIM barrel enzymes"/>
    <property type="match status" value="1"/>
</dbReference>
<comment type="cofactor">
    <cofactor evidence="7">
        <name>Zn(2+)</name>
        <dbReference type="ChEBI" id="CHEBI:29105"/>
    </cofactor>
    <text evidence="7">Binds 3 Zn(2+) ions.</text>
</comment>
<keyword evidence="4 7" id="KW-0378">Hydrolase</keyword>
<keyword evidence="5 7" id="KW-0862">Zinc</keyword>
<evidence type="ECO:0000256" key="5">
    <source>
        <dbReference type="ARBA" id="ARBA00022833"/>
    </source>
</evidence>
<dbReference type="InterPro" id="IPR013022">
    <property type="entry name" value="Xyl_isomerase-like_TIM-brl"/>
</dbReference>
<evidence type="ECO:0000256" key="1">
    <source>
        <dbReference type="ARBA" id="ARBA00005340"/>
    </source>
</evidence>
<dbReference type="CDD" id="cd00019">
    <property type="entry name" value="AP2Ec"/>
    <property type="match status" value="1"/>
</dbReference>
<evidence type="ECO:0000256" key="2">
    <source>
        <dbReference type="ARBA" id="ARBA00022723"/>
    </source>
</evidence>
<accession>A0A5M9HZ49</accession>
<dbReference type="AlphaFoldDB" id="A0A5M9HZ49"/>
<comment type="caution">
    <text evidence="9">The sequence shown here is derived from an EMBL/GenBank/DDBJ whole genome shotgun (WGS) entry which is preliminary data.</text>
</comment>
<dbReference type="GO" id="GO:0008081">
    <property type="term" value="F:phosphoric diester hydrolase activity"/>
    <property type="evidence" value="ECO:0007669"/>
    <property type="project" value="TreeGrafter"/>
</dbReference>
<dbReference type="RefSeq" id="WP_150311399.1">
    <property type="nucleotide sequence ID" value="NZ_VMSO01000021.1"/>
</dbReference>
<keyword evidence="10" id="KW-1185">Reference proteome</keyword>
<feature type="domain" description="Xylose isomerase-like TIM barrel" evidence="8">
    <location>
        <begin position="20"/>
        <end position="283"/>
    </location>
</feature>
<gene>
    <name evidence="7" type="primary">nfo</name>
    <name evidence="9" type="ORF">FNY66_12790</name>
</gene>
<keyword evidence="6 7" id="KW-0234">DNA repair</keyword>
<dbReference type="Proteomes" id="UP000322025">
    <property type="component" value="Unassembled WGS sequence"/>
</dbReference>
<dbReference type="PANTHER" id="PTHR21445">
    <property type="entry name" value="ENDONUCLEASE IV ENDODEOXYRIBONUCLEASE IV"/>
    <property type="match status" value="1"/>
</dbReference>
<dbReference type="EC" id="3.1.21.2" evidence="7"/>
<sequence length="303" mass="33745">MILGSHVGMSGKDMLLGSAKEAVSYGADTFMFYTGAPQNTRRKDISELNIEPAWEYMKEHGISDIIVHAPYIINLGNSVKPETYSLAVEFLAKEIERTISCRSHTLILHPGAHVGAGVEAGTSRIIEGLNEVLTSDTDCFIALETMAGKGSEIGRSFEELARIYDGVKYSDKLRVCFDTCHTSDSGYDIIHHFDDVIEKFDRIIGKDQIAVFHINDSKNVPGAAKDRHENIGFGEIGFDALNYIVHHPDFEKIPKILETPYIPSPTAPKKSYAPYKYEIEMLRNGVFDPDMKETIIKENKAAL</sequence>
<evidence type="ECO:0000259" key="8">
    <source>
        <dbReference type="Pfam" id="PF01261"/>
    </source>
</evidence>
<dbReference type="InterPro" id="IPR001719">
    <property type="entry name" value="AP_endonuc_2"/>
</dbReference>
<dbReference type="GO" id="GO:0008270">
    <property type="term" value="F:zinc ion binding"/>
    <property type="evidence" value="ECO:0007669"/>
    <property type="project" value="UniProtKB-UniRule"/>
</dbReference>
<keyword evidence="2 7" id="KW-0479">Metal-binding</keyword>
<feature type="binding site" evidence="7">
    <location>
        <position position="68"/>
    </location>
    <ligand>
        <name>Zn(2+)</name>
        <dbReference type="ChEBI" id="CHEBI:29105"/>
        <label>1</label>
    </ligand>
</feature>
<dbReference type="PANTHER" id="PTHR21445:SF0">
    <property type="entry name" value="APURINIC-APYRIMIDINIC ENDONUCLEASE"/>
    <property type="match status" value="1"/>
</dbReference>
<dbReference type="FunFam" id="3.20.20.150:FF:000001">
    <property type="entry name" value="Probable endonuclease 4"/>
    <property type="match status" value="1"/>
</dbReference>
<feature type="binding site" evidence="7">
    <location>
        <position position="178"/>
    </location>
    <ligand>
        <name>Zn(2+)</name>
        <dbReference type="ChEBI" id="CHEBI:29105"/>
        <label>2</label>
    </ligand>
</feature>
<dbReference type="GO" id="GO:0008833">
    <property type="term" value="F:deoxyribonuclease IV (phage-T4-induced) activity"/>
    <property type="evidence" value="ECO:0007669"/>
    <property type="project" value="UniProtKB-UniRule"/>
</dbReference>